<dbReference type="AlphaFoldDB" id="A0A8M1KCT8"/>
<dbReference type="RefSeq" id="XP_042560310.1">
    <property type="nucleotide sequence ID" value="XM_042704376.1"/>
</dbReference>
<proteinExistence type="predicted"/>
<evidence type="ECO:0000313" key="2">
    <source>
        <dbReference type="RefSeq" id="XP_042560310.1"/>
    </source>
</evidence>
<dbReference type="Proteomes" id="UP000515152">
    <property type="component" value="Unplaced"/>
</dbReference>
<accession>A0A8M1KCT8</accession>
<organism evidence="1 2">
    <name type="scientific">Clupea harengus</name>
    <name type="common">Atlantic herring</name>
    <dbReference type="NCBI Taxonomy" id="7950"/>
    <lineage>
        <taxon>Eukaryota</taxon>
        <taxon>Metazoa</taxon>
        <taxon>Chordata</taxon>
        <taxon>Craniata</taxon>
        <taxon>Vertebrata</taxon>
        <taxon>Euteleostomi</taxon>
        <taxon>Actinopterygii</taxon>
        <taxon>Neopterygii</taxon>
        <taxon>Teleostei</taxon>
        <taxon>Clupei</taxon>
        <taxon>Clupeiformes</taxon>
        <taxon>Clupeoidei</taxon>
        <taxon>Clupeidae</taxon>
        <taxon>Clupea</taxon>
    </lineage>
</organism>
<dbReference type="GeneID" id="122129462"/>
<dbReference type="PANTHER" id="PTHR14241:SF28">
    <property type="entry name" value="INTERFERON-INDUCED PROTEIN 44-LIKE"/>
    <property type="match status" value="1"/>
</dbReference>
<protein>
    <submittedName>
        <fullName evidence="2">Interferon-induced protein 44-like</fullName>
    </submittedName>
</protein>
<dbReference type="PANTHER" id="PTHR14241">
    <property type="entry name" value="INTERFERON-INDUCED PROTEIN 44"/>
    <property type="match status" value="1"/>
</dbReference>
<reference evidence="2" key="1">
    <citation type="submission" date="2025-08" db="UniProtKB">
        <authorList>
            <consortium name="RefSeq"/>
        </authorList>
    </citation>
    <scope>IDENTIFICATION</scope>
</reference>
<gene>
    <name evidence="2" type="primary">LOC122129462</name>
</gene>
<evidence type="ECO:0000313" key="1">
    <source>
        <dbReference type="Proteomes" id="UP000515152"/>
    </source>
</evidence>
<keyword evidence="1" id="KW-1185">Reference proteome</keyword>
<dbReference type="OrthoDB" id="25620at2759"/>
<dbReference type="KEGG" id="char:122129462"/>
<name>A0A8M1KCT8_CLUHA</name>
<sequence length="449" mass="49725">MSASVISTLDLEREHQLLKLFPEPVRLHLLYKATELNSTFPNRFHGVGPFVFVVYLSSGVVRGAYMNKPPTNQGHDENVFLFDVTTTNATKISPEDDSKIKISQVFSCNYEFGNSFKLRTESVSKESCLLVYFSSDEVFNTGWPDECYNITKGDAGFKDLELFRVTGIGDVLPSPWREVSWTERTREDFRESFVFHKVFIESLNSVRVLLLGPTGSGKSSFVNSVRSVMFKRTTHMPASGAGAPGHFKKLKSSIIRAGRGGSPTSLTLCEVMALGEGESAGLSVSDALAVVKGHVPEGYSFQSDTPCNSQTSGYRADPGIKDRIHCVLFVLDARKITTYDGDLQKTIRMLQAKISDLDVPQIVLLTHVDQLCHAEDVKYVYTSRAVKDKMQKAAEFVSMPMCHVLPVKNYAVELDTDCNNDILILSAVHSVLQAIDDTLDDQCVSSTVE</sequence>
<dbReference type="GO" id="GO:0006955">
    <property type="term" value="P:immune response"/>
    <property type="evidence" value="ECO:0007669"/>
    <property type="project" value="TreeGrafter"/>
</dbReference>